<proteinExistence type="predicted"/>
<evidence type="ECO:0000313" key="1">
    <source>
        <dbReference type="EMBL" id="TFW72305.1"/>
    </source>
</evidence>
<sequence length="129" mass="13388">MGLFDSLAGAVLSNMGGDKGAMLQIAMDLFKQNGGLEGVVAKFNEAGLSEQAASWISKGDNLPISAEQVIEVLGRDSIAGIAEKLTMSPSDISAKIAEYLPQAIDKMTPNGEVDSNSGNLLTAVMGMLK</sequence>
<dbReference type="Gene3D" id="1.10.10.690">
    <property type="entry name" value="YidB-like"/>
    <property type="match status" value="1"/>
</dbReference>
<reference evidence="1 2" key="1">
    <citation type="submission" date="2018-02" db="EMBL/GenBank/DDBJ databases">
        <title>A novel lanthanide dependent methylotroph, Methylotenera sp. La3113.</title>
        <authorList>
            <person name="Lv H."/>
            <person name="Tani A."/>
        </authorList>
    </citation>
    <scope>NUCLEOTIDE SEQUENCE [LARGE SCALE GENOMIC DNA]</scope>
    <source>
        <strain evidence="1 2">La3113</strain>
    </source>
</reference>
<dbReference type="RefSeq" id="WP_135276847.1">
    <property type="nucleotide sequence ID" value="NZ_PQVH01000006.1"/>
</dbReference>
<dbReference type="OrthoDB" id="9795283at2"/>
<protein>
    <recommendedName>
        <fullName evidence="3">DUF937 domain-containing protein</fullName>
    </recommendedName>
</protein>
<gene>
    <name evidence="1" type="ORF">C3Y98_04160</name>
</gene>
<name>A0A4Y9VSN6_9PROT</name>
<accession>A0A4Y9VSN6</accession>
<comment type="caution">
    <text evidence="1">The sequence shown here is derived from an EMBL/GenBank/DDBJ whole genome shotgun (WGS) entry which is preliminary data.</text>
</comment>
<keyword evidence="2" id="KW-1185">Reference proteome</keyword>
<dbReference type="SUPFAM" id="SSF140804">
    <property type="entry name" value="YidB-like"/>
    <property type="match status" value="1"/>
</dbReference>
<dbReference type="InterPro" id="IPR045372">
    <property type="entry name" value="YidB"/>
</dbReference>
<organism evidence="1 2">
    <name type="scientific">Methylotenera oryzisoli</name>
    <dbReference type="NCBI Taxonomy" id="2080758"/>
    <lineage>
        <taxon>Bacteria</taxon>
        <taxon>Pseudomonadati</taxon>
        <taxon>Pseudomonadota</taxon>
        <taxon>Betaproteobacteria</taxon>
        <taxon>Nitrosomonadales</taxon>
        <taxon>Methylophilaceae</taxon>
        <taxon>Methylotenera</taxon>
    </lineage>
</organism>
<dbReference type="InterPro" id="IPR027405">
    <property type="entry name" value="YidB-like"/>
</dbReference>
<evidence type="ECO:0008006" key="3">
    <source>
        <dbReference type="Google" id="ProtNLM"/>
    </source>
</evidence>
<dbReference type="Proteomes" id="UP000297706">
    <property type="component" value="Unassembled WGS sequence"/>
</dbReference>
<dbReference type="EMBL" id="PQVH01000006">
    <property type="protein sequence ID" value="TFW72305.1"/>
    <property type="molecule type" value="Genomic_DNA"/>
</dbReference>
<evidence type="ECO:0000313" key="2">
    <source>
        <dbReference type="Proteomes" id="UP000297706"/>
    </source>
</evidence>
<dbReference type="AlphaFoldDB" id="A0A4Y9VSN6"/>
<dbReference type="Pfam" id="PF20159">
    <property type="entry name" value="YidB"/>
    <property type="match status" value="1"/>
</dbReference>